<evidence type="ECO:0000313" key="2">
    <source>
        <dbReference type="Proteomes" id="UP001183629"/>
    </source>
</evidence>
<protein>
    <submittedName>
        <fullName evidence="1">Uncharacterized protein</fullName>
    </submittedName>
</protein>
<keyword evidence="2" id="KW-1185">Reference proteome</keyword>
<gene>
    <name evidence="1" type="ORF">J2S44_007473</name>
</gene>
<sequence>MTAVVVTRGIAMEDALLAYNAGRVDALEGRRDADLAEHPETGADYRRGFLDARIEVVSMHAELRKLLGHEG</sequence>
<accession>A0AAE4CY29</accession>
<reference evidence="1 2" key="1">
    <citation type="submission" date="2023-07" db="EMBL/GenBank/DDBJ databases">
        <title>Sequencing the genomes of 1000 actinobacteria strains.</title>
        <authorList>
            <person name="Klenk H.-P."/>
        </authorList>
    </citation>
    <scope>NUCLEOTIDE SEQUENCE [LARGE SCALE GENOMIC DNA]</scope>
    <source>
        <strain evidence="1 2">DSM 44711</strain>
    </source>
</reference>
<comment type="caution">
    <text evidence="1">The sequence shown here is derived from an EMBL/GenBank/DDBJ whole genome shotgun (WGS) entry which is preliminary data.</text>
</comment>
<dbReference type="RefSeq" id="WP_310424318.1">
    <property type="nucleotide sequence ID" value="NZ_JAVDYC010000001.1"/>
</dbReference>
<organism evidence="1 2">
    <name type="scientific">Catenuloplanes niger</name>
    <dbReference type="NCBI Taxonomy" id="587534"/>
    <lineage>
        <taxon>Bacteria</taxon>
        <taxon>Bacillati</taxon>
        <taxon>Actinomycetota</taxon>
        <taxon>Actinomycetes</taxon>
        <taxon>Micromonosporales</taxon>
        <taxon>Micromonosporaceae</taxon>
        <taxon>Catenuloplanes</taxon>
    </lineage>
</organism>
<dbReference type="AlphaFoldDB" id="A0AAE4CY29"/>
<proteinExistence type="predicted"/>
<name>A0AAE4CY29_9ACTN</name>
<evidence type="ECO:0000313" key="1">
    <source>
        <dbReference type="EMBL" id="MDR7327223.1"/>
    </source>
</evidence>
<dbReference type="Proteomes" id="UP001183629">
    <property type="component" value="Unassembled WGS sequence"/>
</dbReference>
<dbReference type="EMBL" id="JAVDYC010000001">
    <property type="protein sequence ID" value="MDR7327223.1"/>
    <property type="molecule type" value="Genomic_DNA"/>
</dbReference>